<dbReference type="PATRIC" id="fig|1121014.3.peg.2554"/>
<dbReference type="AlphaFoldDB" id="A0A087MF15"/>
<accession>A0A087MF15</accession>
<dbReference type="Proteomes" id="UP000029085">
    <property type="component" value="Unassembled WGS sequence"/>
</dbReference>
<dbReference type="SUPFAM" id="SSF56935">
    <property type="entry name" value="Porins"/>
    <property type="match status" value="1"/>
</dbReference>
<evidence type="ECO:0000313" key="2">
    <source>
        <dbReference type="Proteomes" id="UP000029085"/>
    </source>
</evidence>
<proteinExistence type="predicted"/>
<name>A0A087MF15_9GAMM</name>
<comment type="caution">
    <text evidence="1">The sequence shown here is derived from an EMBL/GenBank/DDBJ whole genome shotgun (WGS) entry which is preliminary data.</text>
</comment>
<dbReference type="EMBL" id="AVCJ01000051">
    <property type="protein sequence ID" value="KFL35468.1"/>
    <property type="molecule type" value="Genomic_DNA"/>
</dbReference>
<dbReference type="PROSITE" id="PS51257">
    <property type="entry name" value="PROKAR_LIPOPROTEIN"/>
    <property type="match status" value="1"/>
</dbReference>
<reference evidence="2" key="1">
    <citation type="submission" date="2013-08" db="EMBL/GenBank/DDBJ databases">
        <title>Genome sequencing of Arenimonas donghaensis.</title>
        <authorList>
            <person name="Chen F."/>
            <person name="Wang G."/>
        </authorList>
    </citation>
    <scope>NUCLEOTIDE SEQUENCE [LARGE SCALE GENOMIC DNA]</scope>
    <source>
        <strain evidence="2">HO3-R19</strain>
    </source>
</reference>
<reference evidence="1 2" key="2">
    <citation type="journal article" date="2015" name="Stand. Genomic Sci.">
        <title>High quality draft genomic sequence of Arenimonas donghaensis DSM 18148(T).</title>
        <authorList>
            <person name="Chen F."/>
            <person name="Wang H."/>
            <person name="Cao Y."/>
            <person name="Li X."/>
            <person name="Wang G."/>
        </authorList>
    </citation>
    <scope>NUCLEOTIDE SEQUENCE [LARGE SCALE GENOMIC DNA]</scope>
    <source>
        <strain evidence="1 2">HO3-R19</strain>
    </source>
</reference>
<evidence type="ECO:0000313" key="1">
    <source>
        <dbReference type="EMBL" id="KFL35468.1"/>
    </source>
</evidence>
<dbReference type="STRING" id="1121014.N788_08285"/>
<keyword evidence="2" id="KW-1185">Reference proteome</keyword>
<organism evidence="1 2">
    <name type="scientific">Arenimonas donghaensis DSM 18148 = HO3-R19</name>
    <dbReference type="NCBI Taxonomy" id="1121014"/>
    <lineage>
        <taxon>Bacteria</taxon>
        <taxon>Pseudomonadati</taxon>
        <taxon>Pseudomonadota</taxon>
        <taxon>Gammaproteobacteria</taxon>
        <taxon>Lysobacterales</taxon>
        <taxon>Lysobacteraceae</taxon>
        <taxon>Arenimonas</taxon>
    </lineage>
</organism>
<gene>
    <name evidence="1" type="ORF">N788_08285</name>
</gene>
<protein>
    <submittedName>
        <fullName evidence="1">Uncharacterized protein</fullName>
    </submittedName>
</protein>
<sequence length="369" mass="41061">MATRPFLQGSLVALGLVLGLGCGPVRASDESPANHFDLGGAVRFNVGWRDYGDPAGNGDIDLELLRVDAKGARGPLFFSLQYRWYDGFDAVHHAWAGWRLDDDRDLKLGIQQVPFGLLPYASHSFWFGSGYYLGLEDDYDTGLVYRQAGDRDEFHVGLFLGDEYGDGARFDRYSFDLADDGNLRYRERERLNLRWARSAGNDDAQTEFGASAFTGRVQDQASGRRHGHHGAALHLQHQRGAWTWQGQWAWYRYDVPGDRVALSAFLFPFEIAAQAHVVSANAAWALPRSGWFDGITCYNNLSTTRGRGAGNGDSWQNVLGCSFAKGKSFTYVDLISGRNMWFIGGPGIGLQPGDDGWNSRLNINIGFYF</sequence>